<evidence type="ECO:0000256" key="6">
    <source>
        <dbReference type="ARBA" id="ARBA00022989"/>
    </source>
</evidence>
<feature type="transmembrane region" description="Helical" evidence="9">
    <location>
        <begin position="178"/>
        <end position="197"/>
    </location>
</feature>
<keyword evidence="6 9" id="KW-1133">Transmembrane helix</keyword>
<feature type="transmembrane region" description="Helical" evidence="9">
    <location>
        <begin position="298"/>
        <end position="320"/>
    </location>
</feature>
<evidence type="ECO:0000256" key="4">
    <source>
        <dbReference type="ARBA" id="ARBA00022519"/>
    </source>
</evidence>
<reference evidence="10" key="1">
    <citation type="journal article" date="2016" name="Front. Microbiol.">
        <title>Genome Sequence of the Piezophilic, Mesophilic Sulfate-Reducing Bacterium Desulfovibrio indicus J2T.</title>
        <authorList>
            <person name="Cao J."/>
            <person name="Maignien L."/>
            <person name="Shao Z."/>
            <person name="Alain K."/>
            <person name="Jebbar M."/>
        </authorList>
    </citation>
    <scope>NUCLEOTIDE SEQUENCE</scope>
    <source>
        <strain evidence="10">NBRC 103626</strain>
    </source>
</reference>
<protein>
    <recommendedName>
        <fullName evidence="12">Sulphur transport domain-containing protein</fullName>
    </recommendedName>
</protein>
<keyword evidence="11" id="KW-1185">Reference proteome</keyword>
<evidence type="ECO:0000256" key="3">
    <source>
        <dbReference type="ARBA" id="ARBA00022475"/>
    </source>
</evidence>
<evidence type="ECO:0000256" key="7">
    <source>
        <dbReference type="ARBA" id="ARBA00023136"/>
    </source>
</evidence>
<evidence type="ECO:0000256" key="5">
    <source>
        <dbReference type="ARBA" id="ARBA00022692"/>
    </source>
</evidence>
<evidence type="ECO:0000313" key="10">
    <source>
        <dbReference type="EMBL" id="GJD79682.1"/>
    </source>
</evidence>
<organism evidence="10 11">
    <name type="scientific">Methylobacterium gregans</name>
    <dbReference type="NCBI Taxonomy" id="374424"/>
    <lineage>
        <taxon>Bacteria</taxon>
        <taxon>Pseudomonadati</taxon>
        <taxon>Pseudomonadota</taxon>
        <taxon>Alphaproteobacteria</taxon>
        <taxon>Hyphomicrobiales</taxon>
        <taxon>Methylobacteriaceae</taxon>
        <taxon>Methylobacterium</taxon>
    </lineage>
</organism>
<dbReference type="AlphaFoldDB" id="A0AA37MB91"/>
<feature type="transmembrane region" description="Helical" evidence="9">
    <location>
        <begin position="127"/>
        <end position="149"/>
    </location>
</feature>
<feature type="transmembrane region" description="Helical" evidence="9">
    <location>
        <begin position="96"/>
        <end position="120"/>
    </location>
</feature>
<evidence type="ECO:0000256" key="8">
    <source>
        <dbReference type="ARBA" id="ARBA00035655"/>
    </source>
</evidence>
<evidence type="ECO:0008006" key="12">
    <source>
        <dbReference type="Google" id="ProtNLM"/>
    </source>
</evidence>
<comment type="subcellular location">
    <subcellularLocation>
        <location evidence="1">Cell inner membrane</location>
        <topology evidence="1">Multi-pass membrane protein</topology>
    </subcellularLocation>
</comment>
<keyword evidence="4" id="KW-0997">Cell inner membrane</keyword>
<accession>A0AA37MB91</accession>
<comment type="caution">
    <text evidence="10">The sequence shown here is derived from an EMBL/GenBank/DDBJ whole genome shotgun (WGS) entry which is preliminary data.</text>
</comment>
<proteinExistence type="inferred from homology"/>
<name>A0AA37MB91_9HYPH</name>
<dbReference type="Proteomes" id="UP001055108">
    <property type="component" value="Unassembled WGS sequence"/>
</dbReference>
<evidence type="ECO:0000256" key="2">
    <source>
        <dbReference type="ARBA" id="ARBA00022448"/>
    </source>
</evidence>
<keyword evidence="2" id="KW-0813">Transport</keyword>
<reference evidence="10" key="2">
    <citation type="submission" date="2021-08" db="EMBL/GenBank/DDBJ databases">
        <authorList>
            <person name="Tani A."/>
            <person name="Ola A."/>
            <person name="Ogura Y."/>
            <person name="Katsura K."/>
            <person name="Hayashi T."/>
        </authorList>
    </citation>
    <scope>NUCLEOTIDE SEQUENCE</scope>
    <source>
        <strain evidence="10">NBRC 103626</strain>
    </source>
</reference>
<dbReference type="GO" id="GO:0005886">
    <property type="term" value="C:plasma membrane"/>
    <property type="evidence" value="ECO:0007669"/>
    <property type="project" value="UniProtKB-SubCell"/>
</dbReference>
<sequence>MNESRLMLDTLPAYLLRAALGLALGALLGTVARRGRFCTLGAIEDAVYARDTRRARAWLLAIGIAILGTQLLEAAAGLDLSRSIYTGPRLEWGAMILGGAMFGFGMALVGTCSFGALIRLGGGDLRALLVLLVLGLSAYMAISGVTALMRVTITEPLSVDLGSQRLGALLRLDQAGRIVVSVVVGVGFCIAALTSGAFRETKRLLVGAIVIGCVIVAGWWANGSAGFDEFETQAVGSFSFARPVGDTLLYAMLASGTKIDFGVASVFGVLVGSFASARQAGEFYWEAPDDAREVKRHLLGAFLMGTGGVTALGCTIGQGLSGLSTLSVGSMLALGAILVGARAGLYFLVDRHT</sequence>
<evidence type="ECO:0000256" key="9">
    <source>
        <dbReference type="SAM" id="Phobius"/>
    </source>
</evidence>
<evidence type="ECO:0000313" key="11">
    <source>
        <dbReference type="Proteomes" id="UP001055108"/>
    </source>
</evidence>
<evidence type="ECO:0000256" key="1">
    <source>
        <dbReference type="ARBA" id="ARBA00004429"/>
    </source>
</evidence>
<dbReference type="Pfam" id="PF04143">
    <property type="entry name" value="Sulf_transp"/>
    <property type="match status" value="1"/>
</dbReference>
<feature type="transmembrane region" description="Helical" evidence="9">
    <location>
        <begin position="259"/>
        <end position="277"/>
    </location>
</feature>
<feature type="transmembrane region" description="Helical" evidence="9">
    <location>
        <begin position="57"/>
        <end position="76"/>
    </location>
</feature>
<dbReference type="PANTHER" id="PTHR30574">
    <property type="entry name" value="INNER MEMBRANE PROTEIN YEDE"/>
    <property type="match status" value="1"/>
</dbReference>
<feature type="transmembrane region" description="Helical" evidence="9">
    <location>
        <begin position="12"/>
        <end position="32"/>
    </location>
</feature>
<feature type="transmembrane region" description="Helical" evidence="9">
    <location>
        <begin position="204"/>
        <end position="221"/>
    </location>
</feature>
<dbReference type="InterPro" id="IPR007272">
    <property type="entry name" value="Sulf_transp_TsuA/YedE"/>
</dbReference>
<comment type="similarity">
    <text evidence="8">Belongs to the TsuA/YedE (TC 9.B.102) family.</text>
</comment>
<gene>
    <name evidence="10" type="ORF">NBEOAGPD_2911</name>
</gene>
<keyword evidence="7 9" id="KW-0472">Membrane</keyword>
<feature type="transmembrane region" description="Helical" evidence="9">
    <location>
        <begin position="326"/>
        <end position="349"/>
    </location>
</feature>
<keyword evidence="3" id="KW-1003">Cell membrane</keyword>
<keyword evidence="5 9" id="KW-0812">Transmembrane</keyword>
<dbReference type="PANTHER" id="PTHR30574:SF1">
    <property type="entry name" value="SULPHUR TRANSPORT DOMAIN-CONTAINING PROTEIN"/>
    <property type="match status" value="1"/>
</dbReference>
<dbReference type="EMBL" id="BPQM01000068">
    <property type="protein sequence ID" value="GJD79682.1"/>
    <property type="molecule type" value="Genomic_DNA"/>
</dbReference>